<evidence type="ECO:0000259" key="9">
    <source>
        <dbReference type="PROSITE" id="PS51740"/>
    </source>
</evidence>
<dbReference type="CDD" id="cd16320">
    <property type="entry name" value="MraZ_N"/>
    <property type="match status" value="1"/>
</dbReference>
<dbReference type="HAMAP" id="MF_01008">
    <property type="entry name" value="MraZ"/>
    <property type="match status" value="1"/>
</dbReference>
<evidence type="ECO:0000256" key="8">
    <source>
        <dbReference type="SAM" id="MobiDB-lite"/>
    </source>
</evidence>
<dbReference type="RefSeq" id="WP_169249620.1">
    <property type="nucleotide sequence ID" value="NZ_SPMZ01000045.1"/>
</dbReference>
<comment type="caution">
    <text evidence="10">The sequence shown here is derived from an EMBL/GenBank/DDBJ whole genome shotgun (WGS) entry which is preliminary data.</text>
</comment>
<dbReference type="InterPro" id="IPR038619">
    <property type="entry name" value="MraZ_sf"/>
</dbReference>
<evidence type="ECO:0000313" key="11">
    <source>
        <dbReference type="Proteomes" id="UP000760480"/>
    </source>
</evidence>
<keyword evidence="4 7" id="KW-0805">Transcription regulation</keyword>
<reference evidence="10 11" key="1">
    <citation type="submission" date="2019-03" db="EMBL/GenBank/DDBJ databases">
        <title>Metabolic reconstructions from genomes of highly enriched 'Candidatus Accumulibacter' and 'Candidatus Competibacter' bioreactor populations.</title>
        <authorList>
            <person name="Annavajhala M.K."/>
            <person name="Welles L."/>
            <person name="Abbas B."/>
            <person name="Sorokin D."/>
            <person name="Park H."/>
            <person name="Van Loosdrecht M."/>
            <person name="Chandran K."/>
        </authorList>
    </citation>
    <scope>NUCLEOTIDE SEQUENCE [LARGE SCALE GENOMIC DNA]</scope>
    <source>
        <strain evidence="10 11">SBR_G</strain>
    </source>
</reference>
<dbReference type="Gene3D" id="3.40.1550.20">
    <property type="entry name" value="Transcriptional regulator MraZ domain"/>
    <property type="match status" value="1"/>
</dbReference>
<dbReference type="CDD" id="cd16321">
    <property type="entry name" value="MraZ_C"/>
    <property type="match status" value="1"/>
</dbReference>
<keyword evidence="6 7" id="KW-0804">Transcription</keyword>
<dbReference type="Pfam" id="PF02381">
    <property type="entry name" value="MraZ"/>
    <property type="match status" value="2"/>
</dbReference>
<dbReference type="NCBIfam" id="TIGR00242">
    <property type="entry name" value="division/cell wall cluster transcriptional repressor MraZ"/>
    <property type="match status" value="1"/>
</dbReference>
<evidence type="ECO:0000256" key="7">
    <source>
        <dbReference type="HAMAP-Rule" id="MF_01008"/>
    </source>
</evidence>
<dbReference type="EMBL" id="SPMZ01000045">
    <property type="protein sequence ID" value="NMQ20347.1"/>
    <property type="molecule type" value="Genomic_DNA"/>
</dbReference>
<feature type="domain" description="SpoVT-AbrB" evidence="9">
    <location>
        <begin position="82"/>
        <end position="125"/>
    </location>
</feature>
<organism evidence="10 11">
    <name type="scientific">Candidatus Competibacter phosphatis</name>
    <dbReference type="NCBI Taxonomy" id="221280"/>
    <lineage>
        <taxon>Bacteria</taxon>
        <taxon>Pseudomonadati</taxon>
        <taxon>Pseudomonadota</taxon>
        <taxon>Gammaproteobacteria</taxon>
        <taxon>Candidatus Competibacteraceae</taxon>
        <taxon>Candidatus Competibacter</taxon>
    </lineage>
</organism>
<dbReference type="PANTHER" id="PTHR34701:SF1">
    <property type="entry name" value="TRANSCRIPTIONAL REGULATOR MRAZ"/>
    <property type="match status" value="1"/>
</dbReference>
<evidence type="ECO:0000256" key="2">
    <source>
        <dbReference type="ARBA" id="ARBA00022490"/>
    </source>
</evidence>
<evidence type="ECO:0000256" key="4">
    <source>
        <dbReference type="ARBA" id="ARBA00023015"/>
    </source>
</evidence>
<gene>
    <name evidence="7 10" type="primary">mraZ</name>
    <name evidence="10" type="ORF">E4P82_14775</name>
</gene>
<dbReference type="InterPro" id="IPR020603">
    <property type="entry name" value="MraZ_dom"/>
</dbReference>
<keyword evidence="11" id="KW-1185">Reference proteome</keyword>
<dbReference type="InterPro" id="IPR007159">
    <property type="entry name" value="SpoVT-AbrB_dom"/>
</dbReference>
<comment type="subunit">
    <text evidence="7">Forms oligomers.</text>
</comment>
<keyword evidence="3" id="KW-0677">Repeat</keyword>
<keyword evidence="5 7" id="KW-0238">DNA-binding</keyword>
<dbReference type="InterPro" id="IPR035642">
    <property type="entry name" value="MraZ_N"/>
</dbReference>
<dbReference type="InterPro" id="IPR037914">
    <property type="entry name" value="SpoVT-AbrB_sf"/>
</dbReference>
<evidence type="ECO:0000313" key="10">
    <source>
        <dbReference type="EMBL" id="NMQ20347.1"/>
    </source>
</evidence>
<keyword evidence="2 7" id="KW-0963">Cytoplasm</keyword>
<accession>A0ABX1TLR2</accession>
<protein>
    <recommendedName>
        <fullName evidence="1 7">Transcriptional regulator MraZ</fullName>
    </recommendedName>
</protein>
<feature type="region of interest" description="Disordered" evidence="8">
    <location>
        <begin position="143"/>
        <end position="173"/>
    </location>
</feature>
<dbReference type="PANTHER" id="PTHR34701">
    <property type="entry name" value="TRANSCRIPTIONAL REGULATOR MRAZ"/>
    <property type="match status" value="1"/>
</dbReference>
<name>A0ABX1TLR2_9GAMM</name>
<comment type="subcellular location">
    <subcellularLocation>
        <location evidence="7">Cytoplasm</location>
        <location evidence="7">Nucleoid</location>
    </subcellularLocation>
</comment>
<dbReference type="PROSITE" id="PS51740">
    <property type="entry name" value="SPOVT_ABRB"/>
    <property type="match status" value="2"/>
</dbReference>
<dbReference type="SUPFAM" id="SSF89447">
    <property type="entry name" value="AbrB/MazE/MraZ-like"/>
    <property type="match status" value="1"/>
</dbReference>
<evidence type="ECO:0000256" key="5">
    <source>
        <dbReference type="ARBA" id="ARBA00023125"/>
    </source>
</evidence>
<sequence>MANFLGEFECKLDSKGRIALPAALRKQLPPEAEGRLVVNRGFEQHLVLYPLPEWRRVTAELDGLNLYVKKHREFVRYFHRGATELELDGSGRLLLPRRLLDYAGILDAVILLAYAHRIECWDPTLYDQLLSNEPADFAGLAEEIMGPANRPEPDEDRVPSFRDFPPAPPNSRH</sequence>
<evidence type="ECO:0000256" key="1">
    <source>
        <dbReference type="ARBA" id="ARBA00013860"/>
    </source>
</evidence>
<proteinExistence type="inferred from homology"/>
<dbReference type="Proteomes" id="UP000760480">
    <property type="component" value="Unassembled WGS sequence"/>
</dbReference>
<feature type="domain" description="SpoVT-AbrB" evidence="9">
    <location>
        <begin position="7"/>
        <end position="53"/>
    </location>
</feature>
<evidence type="ECO:0000256" key="6">
    <source>
        <dbReference type="ARBA" id="ARBA00023163"/>
    </source>
</evidence>
<dbReference type="InterPro" id="IPR003444">
    <property type="entry name" value="MraZ"/>
</dbReference>
<comment type="similarity">
    <text evidence="7">Belongs to the MraZ family.</text>
</comment>
<dbReference type="InterPro" id="IPR035644">
    <property type="entry name" value="MraZ_C"/>
</dbReference>
<evidence type="ECO:0000256" key="3">
    <source>
        <dbReference type="ARBA" id="ARBA00022737"/>
    </source>
</evidence>